<evidence type="ECO:0000256" key="1">
    <source>
        <dbReference type="ARBA" id="ARBA00022801"/>
    </source>
</evidence>
<name>A0A9X2EH02_9SPHN</name>
<dbReference type="SUPFAM" id="SSF53474">
    <property type="entry name" value="alpha/beta-Hydrolases"/>
    <property type="match status" value="1"/>
</dbReference>
<dbReference type="AlphaFoldDB" id="A0A9X2EH02"/>
<keyword evidence="1 3" id="KW-0378">Hydrolase</keyword>
<accession>A0A9X2EH02</accession>
<dbReference type="Gene3D" id="3.40.50.1820">
    <property type="entry name" value="alpha/beta hydrolase"/>
    <property type="match status" value="1"/>
</dbReference>
<dbReference type="GO" id="GO:0016787">
    <property type="term" value="F:hydrolase activity"/>
    <property type="evidence" value="ECO:0007669"/>
    <property type="project" value="UniProtKB-KW"/>
</dbReference>
<dbReference type="PRINTS" id="PR00111">
    <property type="entry name" value="ABHYDROLASE"/>
</dbReference>
<keyword evidence="4" id="KW-1185">Reference proteome</keyword>
<dbReference type="Pfam" id="PF00561">
    <property type="entry name" value="Abhydrolase_1"/>
    <property type="match status" value="1"/>
</dbReference>
<organism evidence="3 4">
    <name type="scientific">Sphingomicrobium sediminis</name>
    <dbReference type="NCBI Taxonomy" id="2950949"/>
    <lineage>
        <taxon>Bacteria</taxon>
        <taxon>Pseudomonadati</taxon>
        <taxon>Pseudomonadota</taxon>
        <taxon>Alphaproteobacteria</taxon>
        <taxon>Sphingomonadales</taxon>
        <taxon>Sphingomonadaceae</taxon>
        <taxon>Sphingomicrobium</taxon>
    </lineage>
</organism>
<evidence type="ECO:0000313" key="3">
    <source>
        <dbReference type="EMBL" id="MCM8557853.1"/>
    </source>
</evidence>
<dbReference type="PANTHER" id="PTHR43329">
    <property type="entry name" value="EPOXIDE HYDROLASE"/>
    <property type="match status" value="1"/>
</dbReference>
<dbReference type="EMBL" id="JAMSHT010000001">
    <property type="protein sequence ID" value="MCM8557853.1"/>
    <property type="molecule type" value="Genomic_DNA"/>
</dbReference>
<evidence type="ECO:0000313" key="4">
    <source>
        <dbReference type="Proteomes" id="UP001155128"/>
    </source>
</evidence>
<sequence>MKTERIALSTGVTLNVATAGPKDAPPVYLLHGFPESHRTWRGVMPMLEKDFRLVMPDQRGFAGSDKPHDLDDYRVDKLIADLLALADHQGHDKFALVGHDWGGAVAWAAALRGGPHIERLAICNSPHPLVYQKSIIDDEAQRAASQYIRRFRETGMEDRIREMGLDTFFEKSFSPHVDLAAIPDEERATYLEDWSGDGALEGMLAWYRMSPILVPAMDEDDVAYPEWMMSGVPTIRIPTAVVWGMDDPALLPCQLDGLEELVDDLSVTRIERAGHFGIWSHPVPFGKALHAFLSG</sequence>
<dbReference type="RefSeq" id="WP_252114280.1">
    <property type="nucleotide sequence ID" value="NZ_JAMSHT010000001.1"/>
</dbReference>
<protein>
    <submittedName>
        <fullName evidence="3">Alpha/beta hydrolase</fullName>
    </submittedName>
</protein>
<reference evidence="3" key="1">
    <citation type="submission" date="2022-06" db="EMBL/GenBank/DDBJ databases">
        <title>Sphingomicrobium sedimins sp. nov., a marine bacterium isolated from tidal flat.</title>
        <authorList>
            <person name="Kim C.-H."/>
            <person name="Yoo Y."/>
            <person name="Kim J.-J."/>
        </authorList>
    </citation>
    <scope>NUCLEOTIDE SEQUENCE</scope>
    <source>
        <strain evidence="3">GRR-S6-50</strain>
    </source>
</reference>
<evidence type="ECO:0000259" key="2">
    <source>
        <dbReference type="Pfam" id="PF00561"/>
    </source>
</evidence>
<dbReference type="InterPro" id="IPR029058">
    <property type="entry name" value="AB_hydrolase_fold"/>
</dbReference>
<dbReference type="InterPro" id="IPR000639">
    <property type="entry name" value="Epox_hydrolase-like"/>
</dbReference>
<proteinExistence type="predicted"/>
<gene>
    <name evidence="3" type="ORF">NDO55_08480</name>
</gene>
<feature type="domain" description="AB hydrolase-1" evidence="2">
    <location>
        <begin position="25"/>
        <end position="282"/>
    </location>
</feature>
<dbReference type="PRINTS" id="PR00412">
    <property type="entry name" value="EPOXHYDRLASE"/>
</dbReference>
<dbReference type="Proteomes" id="UP001155128">
    <property type="component" value="Unassembled WGS sequence"/>
</dbReference>
<dbReference type="InterPro" id="IPR000073">
    <property type="entry name" value="AB_hydrolase_1"/>
</dbReference>
<comment type="caution">
    <text evidence="3">The sequence shown here is derived from an EMBL/GenBank/DDBJ whole genome shotgun (WGS) entry which is preliminary data.</text>
</comment>